<name>A0AAE5BSE4_9RHOB</name>
<evidence type="ECO:0000256" key="3">
    <source>
        <dbReference type="ARBA" id="ARBA00022801"/>
    </source>
</evidence>
<dbReference type="Proteomes" id="UP001193501">
    <property type="component" value="Unassembled WGS sequence"/>
</dbReference>
<proteinExistence type="predicted"/>
<dbReference type="Gene3D" id="3.40.630.10">
    <property type="entry name" value="Zn peptidases"/>
    <property type="match status" value="2"/>
</dbReference>
<comment type="caution">
    <text evidence="6">The sequence shown here is derived from an EMBL/GenBank/DDBJ whole genome shotgun (WGS) entry which is preliminary data.</text>
</comment>
<gene>
    <name evidence="6" type="ORF">GV832_09215</name>
</gene>
<dbReference type="GO" id="GO:0046872">
    <property type="term" value="F:metal ion binding"/>
    <property type="evidence" value="ECO:0007669"/>
    <property type="project" value="UniProtKB-KW"/>
</dbReference>
<protein>
    <submittedName>
        <fullName evidence="6">Succinylglutamate desuccinylase</fullName>
    </submittedName>
</protein>
<organism evidence="6 7">
    <name type="scientific">Stagnihabitans tardus</name>
    <dbReference type="NCBI Taxonomy" id="2699202"/>
    <lineage>
        <taxon>Bacteria</taxon>
        <taxon>Pseudomonadati</taxon>
        <taxon>Pseudomonadota</taxon>
        <taxon>Alphaproteobacteria</taxon>
        <taxon>Rhodobacterales</taxon>
        <taxon>Paracoccaceae</taxon>
        <taxon>Stagnihabitans</taxon>
    </lineage>
</organism>
<dbReference type="PANTHER" id="PTHR37326:SF1">
    <property type="entry name" value="BLL3975 PROTEIN"/>
    <property type="match status" value="1"/>
</dbReference>
<dbReference type="EMBL" id="JAABNR010000007">
    <property type="protein sequence ID" value="NBZ87755.1"/>
    <property type="molecule type" value="Genomic_DNA"/>
</dbReference>
<evidence type="ECO:0000259" key="5">
    <source>
        <dbReference type="Pfam" id="PF24827"/>
    </source>
</evidence>
<evidence type="ECO:0000313" key="6">
    <source>
        <dbReference type="EMBL" id="NBZ87755.1"/>
    </source>
</evidence>
<keyword evidence="4" id="KW-0862">Zinc</keyword>
<evidence type="ECO:0000256" key="1">
    <source>
        <dbReference type="ARBA" id="ARBA00001947"/>
    </source>
</evidence>
<evidence type="ECO:0000313" key="7">
    <source>
        <dbReference type="Proteomes" id="UP001193501"/>
    </source>
</evidence>
<feature type="domain" description="Succinylglutamate desuccinylase/Aspartoacylase catalytic" evidence="5">
    <location>
        <begin position="33"/>
        <end position="208"/>
    </location>
</feature>
<dbReference type="SUPFAM" id="SSF53187">
    <property type="entry name" value="Zn-dependent exopeptidases"/>
    <property type="match status" value="1"/>
</dbReference>
<dbReference type="RefSeq" id="WP_168774566.1">
    <property type="nucleotide sequence ID" value="NZ_JAABNR010000007.1"/>
</dbReference>
<keyword evidence="3" id="KW-0378">Hydrolase</keyword>
<reference evidence="6" key="1">
    <citation type="submission" date="2020-01" db="EMBL/GenBank/DDBJ databases">
        <authorList>
            <person name="Chen W.-M."/>
        </authorList>
    </citation>
    <scope>NUCLEOTIDE SEQUENCE</scope>
    <source>
        <strain evidence="6">CYK-10</strain>
    </source>
</reference>
<keyword evidence="7" id="KW-1185">Reference proteome</keyword>
<comment type="cofactor">
    <cofactor evidence="1">
        <name>Zn(2+)</name>
        <dbReference type="ChEBI" id="CHEBI:29105"/>
    </cofactor>
</comment>
<dbReference type="PANTHER" id="PTHR37326">
    <property type="entry name" value="BLL3975 PROTEIN"/>
    <property type="match status" value="1"/>
</dbReference>
<dbReference type="InterPro" id="IPR055438">
    <property type="entry name" value="AstE_AspA_cat"/>
</dbReference>
<evidence type="ECO:0000256" key="4">
    <source>
        <dbReference type="ARBA" id="ARBA00022833"/>
    </source>
</evidence>
<keyword evidence="2" id="KW-0479">Metal-binding</keyword>
<dbReference type="InterPro" id="IPR053138">
    <property type="entry name" value="N-alpha-Ac-DABA_deacetylase"/>
</dbReference>
<accession>A0AAE5BSE4</accession>
<sequence>MTSSSEIIELPADSPGRRLHVMLHRFGTAKSRPKVYLQAGLHADEMPGPLILHHLKSLLEDAEIIGEILIVPLANPIGFAEWLHDKPQGRRHLASGQNFNRGFPDAPTDTPDENAALRSLLLSLSQDADHVLDLHCDHFAVPHLYTTPRHPERTDLLASCMGARLALIAEVSGGHAFDEANPGGFAATLEYRGQFDVSDALAQADALGLMTYLGAVGAIAPQGAPLHAPAPHLPLAGALEALAPQGGIVTWEAAPGDEVHKGQPIAQVTDPMTGLRLPVPAPCDGLLFRQELWRLCLRGQSLAHVAGREPARSGDLLSD</sequence>
<dbReference type="AlphaFoldDB" id="A0AAE5BSE4"/>
<dbReference type="Pfam" id="PF24827">
    <property type="entry name" value="AstE_AspA_cat"/>
    <property type="match status" value="1"/>
</dbReference>
<dbReference type="GO" id="GO:0016788">
    <property type="term" value="F:hydrolase activity, acting on ester bonds"/>
    <property type="evidence" value="ECO:0007669"/>
    <property type="project" value="InterPro"/>
</dbReference>
<evidence type="ECO:0000256" key="2">
    <source>
        <dbReference type="ARBA" id="ARBA00022723"/>
    </source>
</evidence>